<feature type="domain" description="DUF7636" evidence="10">
    <location>
        <begin position="1278"/>
        <end position="1349"/>
    </location>
</feature>
<dbReference type="EC" id="2.7.7.48" evidence="8"/>
<feature type="domain" description="RDRP C-terminal head" evidence="13">
    <location>
        <begin position="876"/>
        <end position="1051"/>
    </location>
</feature>
<evidence type="ECO:0000256" key="2">
    <source>
        <dbReference type="ARBA" id="ARBA00022484"/>
    </source>
</evidence>
<keyword evidence="15" id="KW-1185">Reference proteome</keyword>
<evidence type="ECO:0000313" key="14">
    <source>
        <dbReference type="EMBL" id="CAJ0580768.1"/>
    </source>
</evidence>
<evidence type="ECO:0000256" key="1">
    <source>
        <dbReference type="ARBA" id="ARBA00005762"/>
    </source>
</evidence>
<comment type="similarity">
    <text evidence="1 8">Belongs to the RdRP family.</text>
</comment>
<proteinExistence type="inferred from homology"/>
<dbReference type="PANTHER" id="PTHR23079:SF57">
    <property type="entry name" value="RNA-DIRECTED RNA POLYMERASE"/>
    <property type="match status" value="1"/>
</dbReference>
<dbReference type="Pfam" id="PF24934">
    <property type="entry name" value="DUF7752"/>
    <property type="match status" value="1"/>
</dbReference>
<dbReference type="Pfam" id="PF26253">
    <property type="entry name" value="RdRP_head"/>
    <property type="match status" value="1"/>
</dbReference>
<evidence type="ECO:0000259" key="9">
    <source>
        <dbReference type="Pfam" id="PF05183"/>
    </source>
</evidence>
<keyword evidence="3 8" id="KW-0808">Transferase</keyword>
<feature type="domain" description="RDRP core" evidence="9">
    <location>
        <begin position="383"/>
        <end position="668"/>
    </location>
</feature>
<dbReference type="InterPro" id="IPR056654">
    <property type="entry name" value="DUF7752"/>
</dbReference>
<dbReference type="InterPro" id="IPR007855">
    <property type="entry name" value="RDRP"/>
</dbReference>
<sequence>MRSSTELNEKRLHAIRWGSFPARGNLLCHWEVSYYLRTQKPDLVKEKYISSEFIHDETQCHFYFRTYEQDNKQESGNGFCNYKLSLYYKCIRKMIVELDVKEPGLGSESGTGKACRIHFITAVSPSIRKRWDSRKTKDDRLDGGWERYHEIWRGRTHYEKPKNKEVFSESPVFSITFENMDDSSLYDLVTRLHHRSGAEVEFARIQIVYALLTRAPTDDFSHISYIDIHSLENIRLIYSGIGLDPMNYQCDNDGIANQLIQSAEQYRKFLNLILPYYRNPNDRIRCEWVLEQMLTAVDQMADPFCLRQLFQKMMTERRSTEEHEKRLVIHEGFVRCRKVIVMPARMIYVAPETMMGNRVLRNHGIHKKDQNQNSPDKYMILRVSFRKIRERLGKFSHLETISKVVARLGLCFTQSRAVEVNLKSDGVAARDYETEADVIGGQDSNGKEYTFSDGVGKASKAFLRLLATKCSFPKNFMPSCVQFRFRGGKGVLTLEPTLDDILSFGIALRFVQKDTGFVDKLLFHKPDAITFHKVIFRDSQMKFLGPKRKDGTSDIELVKHSTPTPLSLNRPFINILDQVSEMQSVQCHTRICNRIETLLDRHLHMVSMVLVDEALCRAKLKELTYRLDLDRMGLFEMCTEPFFRSLVKALVRYSIHKQLHKAQIQIPHNLGRAMFAVDIPQLHHLRDVIVFPRHGPRPHPDEMAGSDLDGDEYSVIWDKELLFDYNMPAMDYTSESAPKNLTKAEVTSQMISYYYDYLIQDQVGMVAIAHLAASDLYGLDSLVAKGIAKKHSQAVDFPKTGIKPANLTTDWTMTDDEPPILMPPERTKRYPDFLEKDHEPVYRSRRLAGRIYRQIRTVEDILHFSAHRDQQLSIPLDETITIPGWEIFKKDAEDDYAQYCNSIRREMEYYGILTEAELLSGAIMEMRNKLSEKEQDDMSLYNTTHVIDNKMTAVWTSFRKKFFEKANTHAGLPAFGLYRQLCALRQTVHSNENYDLHYFCMSSAMTREMKQKAVAYYKVAYEHAQNVHPEQGRVLSFPWLVWDVLTEVKREFSLNPANAEIAAQLADRHFYHQLTTHISLYCKEKQKAYEEFILRVRSFRVLYMYCLKYDGRGHWRTRHRETMAENEKDLPGLLQLLFIVSQWAEISKVCEGHFREMHVLLLFLQYSVGSLPGAQNDGNVQIQKIDLAAVSQIGVDDTVSLRGPGQLLVGFMQYVGSSAFLHLERLEFSDMQYESILEELEWKPLHAAARLSFLSMVFSSRFEDLPLENAEEALPEVVREGPPFTIELPMSIREVNIEGSLRELCGLEDIRLRRKASKQKGEPATKIRVSAMGTQRALRKLRLLLLVDPFDYSARYKFTPKISV</sequence>
<evidence type="ECO:0000256" key="5">
    <source>
        <dbReference type="ARBA" id="ARBA00022884"/>
    </source>
</evidence>
<feature type="non-terminal residue" evidence="14">
    <location>
        <position position="1"/>
    </location>
</feature>
<dbReference type="Pfam" id="PF25359">
    <property type="entry name" value="PH_met_RdRP"/>
    <property type="match status" value="1"/>
</dbReference>
<evidence type="ECO:0000256" key="4">
    <source>
        <dbReference type="ARBA" id="ARBA00022695"/>
    </source>
</evidence>
<dbReference type="EMBL" id="CATQJA010002662">
    <property type="protein sequence ID" value="CAJ0580768.1"/>
    <property type="molecule type" value="Genomic_DNA"/>
</dbReference>
<comment type="catalytic activity">
    <reaction evidence="7 8">
        <text>RNA(n) + a ribonucleoside 5'-triphosphate = RNA(n+1) + diphosphate</text>
        <dbReference type="Rhea" id="RHEA:21248"/>
        <dbReference type="Rhea" id="RHEA-COMP:14527"/>
        <dbReference type="Rhea" id="RHEA-COMP:17342"/>
        <dbReference type="ChEBI" id="CHEBI:33019"/>
        <dbReference type="ChEBI" id="CHEBI:61557"/>
        <dbReference type="ChEBI" id="CHEBI:140395"/>
        <dbReference type="EC" id="2.7.7.48"/>
    </reaction>
</comment>
<evidence type="ECO:0000259" key="10">
    <source>
        <dbReference type="Pfam" id="PF24642"/>
    </source>
</evidence>
<dbReference type="InterPro" id="IPR057493">
    <property type="entry name" value="PH_RdRP-assoc"/>
</dbReference>
<dbReference type="GO" id="GO:0031380">
    <property type="term" value="C:nuclear RNA-directed RNA polymerase complex"/>
    <property type="evidence" value="ECO:0007669"/>
    <property type="project" value="TreeGrafter"/>
</dbReference>
<evidence type="ECO:0000256" key="8">
    <source>
        <dbReference type="RuleBase" id="RU363098"/>
    </source>
</evidence>
<keyword evidence="4 8" id="KW-0548">Nucleotidyltransferase</keyword>
<evidence type="ECO:0000313" key="15">
    <source>
        <dbReference type="Proteomes" id="UP001177023"/>
    </source>
</evidence>
<evidence type="ECO:0000259" key="13">
    <source>
        <dbReference type="Pfam" id="PF26253"/>
    </source>
</evidence>
<dbReference type="Proteomes" id="UP001177023">
    <property type="component" value="Unassembled WGS sequence"/>
</dbReference>
<gene>
    <name evidence="14" type="ORF">MSPICULIGERA_LOCUS18951</name>
</gene>
<evidence type="ECO:0000259" key="11">
    <source>
        <dbReference type="Pfam" id="PF24934"/>
    </source>
</evidence>
<keyword evidence="2 8" id="KW-0696">RNA-directed RNA polymerase</keyword>
<dbReference type="Pfam" id="PF05183">
    <property type="entry name" value="RdRP"/>
    <property type="match status" value="2"/>
</dbReference>
<evidence type="ECO:0000256" key="3">
    <source>
        <dbReference type="ARBA" id="ARBA00022679"/>
    </source>
</evidence>
<reference evidence="14" key="1">
    <citation type="submission" date="2023-06" db="EMBL/GenBank/DDBJ databases">
        <authorList>
            <person name="Delattre M."/>
        </authorList>
    </citation>
    <scope>NUCLEOTIDE SEQUENCE</scope>
    <source>
        <strain evidence="14">AF72</strain>
    </source>
</reference>
<comment type="caution">
    <text evidence="14">The sequence shown here is derived from an EMBL/GenBank/DDBJ whole genome shotgun (WGS) entry which is preliminary data.</text>
</comment>
<keyword evidence="5 8" id="KW-0694">RNA-binding</keyword>
<name>A0AA36D469_9BILA</name>
<dbReference type="GO" id="GO:0030422">
    <property type="term" value="P:siRNA processing"/>
    <property type="evidence" value="ECO:0007669"/>
    <property type="project" value="TreeGrafter"/>
</dbReference>
<dbReference type="InterPro" id="IPR056053">
    <property type="entry name" value="DUF7636"/>
</dbReference>
<accession>A0AA36D469</accession>
<organism evidence="14 15">
    <name type="scientific">Mesorhabditis spiculigera</name>
    <dbReference type="NCBI Taxonomy" id="96644"/>
    <lineage>
        <taxon>Eukaryota</taxon>
        <taxon>Metazoa</taxon>
        <taxon>Ecdysozoa</taxon>
        <taxon>Nematoda</taxon>
        <taxon>Chromadorea</taxon>
        <taxon>Rhabditida</taxon>
        <taxon>Rhabditina</taxon>
        <taxon>Rhabditomorpha</taxon>
        <taxon>Rhabditoidea</taxon>
        <taxon>Rhabditidae</taxon>
        <taxon>Mesorhabditinae</taxon>
        <taxon>Mesorhabditis</taxon>
    </lineage>
</organism>
<dbReference type="GO" id="GO:0003968">
    <property type="term" value="F:RNA-directed RNA polymerase activity"/>
    <property type="evidence" value="ECO:0007669"/>
    <property type="project" value="UniProtKB-KW"/>
</dbReference>
<feature type="domain" description="PH-like" evidence="12">
    <location>
        <begin position="10"/>
        <end position="207"/>
    </location>
</feature>
<dbReference type="PANTHER" id="PTHR23079">
    <property type="entry name" value="RNA-DEPENDENT RNA POLYMERASE"/>
    <property type="match status" value="1"/>
</dbReference>
<dbReference type="InterPro" id="IPR058752">
    <property type="entry name" value="RDRP_C_head"/>
</dbReference>
<evidence type="ECO:0000259" key="12">
    <source>
        <dbReference type="Pfam" id="PF25359"/>
    </source>
</evidence>
<dbReference type="GO" id="GO:0003723">
    <property type="term" value="F:RNA binding"/>
    <property type="evidence" value="ECO:0007669"/>
    <property type="project" value="UniProtKB-KW"/>
</dbReference>
<evidence type="ECO:0000256" key="7">
    <source>
        <dbReference type="ARBA" id="ARBA00048744"/>
    </source>
</evidence>
<dbReference type="InterPro" id="IPR057596">
    <property type="entry name" value="RDRP_core"/>
</dbReference>
<evidence type="ECO:0000256" key="6">
    <source>
        <dbReference type="ARBA" id="ARBA00023158"/>
    </source>
</evidence>
<feature type="domain" description="RDRP core" evidence="9">
    <location>
        <begin position="674"/>
        <end position="855"/>
    </location>
</feature>
<protein>
    <recommendedName>
        <fullName evidence="8">RNA-dependent RNA polymerase</fullName>
        <ecNumber evidence="8">2.7.7.48</ecNumber>
    </recommendedName>
</protein>
<dbReference type="Pfam" id="PF24642">
    <property type="entry name" value="DUF7636"/>
    <property type="match status" value="1"/>
</dbReference>
<feature type="domain" description="DUF7752" evidence="11">
    <location>
        <begin position="1130"/>
        <end position="1228"/>
    </location>
</feature>
<keyword evidence="6" id="KW-0943">RNA-mediated gene silencing</keyword>